<dbReference type="PRINTS" id="PR00081">
    <property type="entry name" value="GDHRDH"/>
</dbReference>
<name>A0A9X4RHG6_9ACTN</name>
<protein>
    <submittedName>
        <fullName evidence="3">Short-chain dehydrogenase/reductase</fullName>
    </submittedName>
</protein>
<dbReference type="FunFam" id="3.40.50.720:FF:000084">
    <property type="entry name" value="Short-chain dehydrogenase reductase"/>
    <property type="match status" value="1"/>
</dbReference>
<dbReference type="SUPFAM" id="SSF51735">
    <property type="entry name" value="NAD(P)-binding Rossmann-fold domains"/>
    <property type="match status" value="1"/>
</dbReference>
<dbReference type="PANTHER" id="PTHR43975:SF2">
    <property type="entry name" value="EG:BACR7A4.14 PROTEIN-RELATED"/>
    <property type="match status" value="1"/>
</dbReference>
<organism evidence="3 4">
    <name type="scientific">Speluncibacter jeojiensis</name>
    <dbReference type="NCBI Taxonomy" id="2710754"/>
    <lineage>
        <taxon>Bacteria</taxon>
        <taxon>Bacillati</taxon>
        <taxon>Actinomycetota</taxon>
        <taxon>Actinomycetes</taxon>
        <taxon>Mycobacteriales</taxon>
        <taxon>Speluncibacteraceae</taxon>
        <taxon>Speluncibacter</taxon>
    </lineage>
</organism>
<comment type="similarity">
    <text evidence="2">Belongs to the short-chain dehydrogenases/reductases (SDR) family.</text>
</comment>
<gene>
    <name evidence="3" type="ORF">NVS88_10930</name>
</gene>
<reference evidence="3" key="1">
    <citation type="submission" date="2022-08" db="EMBL/GenBank/DDBJ databases">
        <title>Genome analysis of Corynebacteriales strain.</title>
        <authorList>
            <person name="Lee S.D."/>
        </authorList>
    </citation>
    <scope>NUCLEOTIDE SEQUENCE</scope>
    <source>
        <strain evidence="3">D3-21</strain>
    </source>
</reference>
<dbReference type="Pfam" id="PF00106">
    <property type="entry name" value="adh_short"/>
    <property type="match status" value="1"/>
</dbReference>
<evidence type="ECO:0000313" key="3">
    <source>
        <dbReference type="EMBL" id="MDG3015066.1"/>
    </source>
</evidence>
<dbReference type="Proteomes" id="UP001152755">
    <property type="component" value="Unassembled WGS sequence"/>
</dbReference>
<evidence type="ECO:0000256" key="2">
    <source>
        <dbReference type="RuleBase" id="RU000363"/>
    </source>
</evidence>
<dbReference type="Gene3D" id="3.40.50.720">
    <property type="entry name" value="NAD(P)-binding Rossmann-like Domain"/>
    <property type="match status" value="1"/>
</dbReference>
<keyword evidence="4" id="KW-1185">Reference proteome</keyword>
<evidence type="ECO:0000313" key="4">
    <source>
        <dbReference type="Proteomes" id="UP001152755"/>
    </source>
</evidence>
<evidence type="ECO:0000256" key="1">
    <source>
        <dbReference type="ARBA" id="ARBA00023002"/>
    </source>
</evidence>
<sequence>MSLIDLPIALCRMLVPGQTTFDLSGKVALVTGGGDGIGRQTATQLADKGASVVVVDRDETAAKDVVATLGEHRALAIGADVTDRTAMRIAVEQAVGRFGRLDLVVANAGITPPAGTLRGADPQHFDAVLNVNVTGVLNTVLPAVDHLISSRGHIVVVASCAAFCPPVGGAAYMISKAATEQLSRAFRLELAPHGVSVTTCYYGIVETELTRNALDSDELGAQLNSMLPGPLRRRITATEAASALLSGVEHRSSSVMSPGAWWPVSALRGILTPLMDLYLVDDRRVHELLRKLETTCLPSTPEDAS</sequence>
<accession>A0A9X4RHG6</accession>
<dbReference type="EMBL" id="JANRHA010000006">
    <property type="protein sequence ID" value="MDG3015066.1"/>
    <property type="molecule type" value="Genomic_DNA"/>
</dbReference>
<proteinExistence type="inferred from homology"/>
<dbReference type="RefSeq" id="WP_332519885.1">
    <property type="nucleotide sequence ID" value="NZ_JANRHA010000006.1"/>
</dbReference>
<dbReference type="GO" id="GO:0016491">
    <property type="term" value="F:oxidoreductase activity"/>
    <property type="evidence" value="ECO:0007669"/>
    <property type="project" value="UniProtKB-KW"/>
</dbReference>
<dbReference type="InterPro" id="IPR036291">
    <property type="entry name" value="NAD(P)-bd_dom_sf"/>
</dbReference>
<dbReference type="PANTHER" id="PTHR43975">
    <property type="entry name" value="ZGC:101858"/>
    <property type="match status" value="1"/>
</dbReference>
<comment type="caution">
    <text evidence="3">The sequence shown here is derived from an EMBL/GenBank/DDBJ whole genome shotgun (WGS) entry which is preliminary data.</text>
</comment>
<keyword evidence="1" id="KW-0560">Oxidoreductase</keyword>
<dbReference type="PRINTS" id="PR00080">
    <property type="entry name" value="SDRFAMILY"/>
</dbReference>
<dbReference type="AlphaFoldDB" id="A0A9X4RHG6"/>
<dbReference type="InterPro" id="IPR002347">
    <property type="entry name" value="SDR_fam"/>
</dbReference>
<dbReference type="CDD" id="cd05233">
    <property type="entry name" value="SDR_c"/>
    <property type="match status" value="1"/>
</dbReference>
<dbReference type="NCBIfam" id="NF004526">
    <property type="entry name" value="PRK05872.1"/>
    <property type="match status" value="1"/>
</dbReference>